<dbReference type="RefSeq" id="XP_004993658.1">
    <property type="nucleotide sequence ID" value="XM_004993601.1"/>
</dbReference>
<dbReference type="InterPro" id="IPR043128">
    <property type="entry name" value="Rev_trsase/Diguanyl_cyclase"/>
</dbReference>
<dbReference type="Gene3D" id="3.30.70.270">
    <property type="match status" value="1"/>
</dbReference>
<dbReference type="CDD" id="cd09272">
    <property type="entry name" value="RNase_HI_RT_Ty1"/>
    <property type="match status" value="1"/>
</dbReference>
<dbReference type="OMA" id="IGHVSTH"/>
<feature type="compositionally biased region" description="Gly residues" evidence="1">
    <location>
        <begin position="174"/>
        <end position="189"/>
    </location>
</feature>
<reference evidence="3" key="1">
    <citation type="submission" date="2009-08" db="EMBL/GenBank/DDBJ databases">
        <title>Annotation of Salpingoeca rosetta.</title>
        <authorList>
            <consortium name="The Broad Institute Genome Sequencing Platform"/>
            <person name="Russ C."/>
            <person name="Cuomo C."/>
            <person name="Burger G."/>
            <person name="Gray M.W."/>
            <person name="Holland P.W.H."/>
            <person name="King N."/>
            <person name="Lang F.B.F."/>
            <person name="Roger A.J."/>
            <person name="Ruiz-Trillo I."/>
            <person name="Young S.K."/>
            <person name="Zeng Q."/>
            <person name="Gargeya S."/>
            <person name="Alvarado L."/>
            <person name="Berlin A."/>
            <person name="Chapman S.B."/>
            <person name="Chen Z."/>
            <person name="Freedman E."/>
            <person name="Gellesch M."/>
            <person name="Goldberg J."/>
            <person name="Griggs A."/>
            <person name="Gujja S."/>
            <person name="Heilman E."/>
            <person name="Heiman D."/>
            <person name="Howarth C."/>
            <person name="Mehta T."/>
            <person name="Neiman D."/>
            <person name="Pearson M."/>
            <person name="Roberts A."/>
            <person name="Saif S."/>
            <person name="Shea T."/>
            <person name="Shenoy N."/>
            <person name="Sisk P."/>
            <person name="Stolte C."/>
            <person name="Sykes S."/>
            <person name="White J."/>
            <person name="Yandava C."/>
            <person name="Haas B."/>
            <person name="Nusbaum C."/>
            <person name="Birren B."/>
        </authorList>
    </citation>
    <scope>NUCLEOTIDE SEQUENCE [LARGE SCALE GENOMIC DNA]</scope>
    <source>
        <strain evidence="3">ATCC 50818</strain>
    </source>
</reference>
<dbReference type="GeneID" id="16074233"/>
<name>F2UB83_SALR5</name>
<dbReference type="PANTHER" id="PTHR11439">
    <property type="entry name" value="GAG-POL-RELATED RETROTRANSPOSON"/>
    <property type="match status" value="1"/>
</dbReference>
<dbReference type="eggNOG" id="KOG0017">
    <property type="taxonomic scope" value="Eukaryota"/>
</dbReference>
<dbReference type="InParanoid" id="F2UB83"/>
<dbReference type="PANTHER" id="PTHR11439:SF491">
    <property type="entry name" value="INTEGRASE CATALYTIC DOMAIN-CONTAINING PROTEIN"/>
    <property type="match status" value="1"/>
</dbReference>
<feature type="region of interest" description="Disordered" evidence="1">
    <location>
        <begin position="171"/>
        <end position="197"/>
    </location>
</feature>
<dbReference type="InterPro" id="IPR043502">
    <property type="entry name" value="DNA/RNA_pol_sf"/>
</dbReference>
<dbReference type="OrthoDB" id="413361at2759"/>
<dbReference type="SUPFAM" id="SSF56672">
    <property type="entry name" value="DNA/RNA polymerases"/>
    <property type="match status" value="1"/>
</dbReference>
<dbReference type="Proteomes" id="UP000007799">
    <property type="component" value="Unassembled WGS sequence"/>
</dbReference>
<evidence type="ECO:0000256" key="1">
    <source>
        <dbReference type="SAM" id="MobiDB-lite"/>
    </source>
</evidence>
<dbReference type="GO" id="GO:0003676">
    <property type="term" value="F:nucleic acid binding"/>
    <property type="evidence" value="ECO:0007669"/>
    <property type="project" value="InterPro"/>
</dbReference>
<feature type="domain" description="Reverse transcriptase Ty1/copia-type" evidence="2">
    <location>
        <begin position="8"/>
        <end position="133"/>
    </location>
</feature>
<organism evidence="4">
    <name type="scientific">Salpingoeca rosetta (strain ATCC 50818 / BSB-021)</name>
    <dbReference type="NCBI Taxonomy" id="946362"/>
    <lineage>
        <taxon>Eukaryota</taxon>
        <taxon>Choanoflagellata</taxon>
        <taxon>Craspedida</taxon>
        <taxon>Salpingoecidae</taxon>
        <taxon>Salpingoeca</taxon>
    </lineage>
</organism>
<dbReference type="InterPro" id="IPR036397">
    <property type="entry name" value="RNaseH_sf"/>
</dbReference>
<protein>
    <recommendedName>
        <fullName evidence="2">Reverse transcriptase Ty1/copia-type domain-containing protein</fullName>
    </recommendedName>
</protein>
<sequence length="456" mass="50898">MASTTAPLMVMDVTTAFLHADLPRDVHVKIRGEVFRLHKALYGLKDSPRLFHQHIHSILTRLSWQATITDPCLYTRQHQQHGQTYLMVYVDDLLYVGGGQKEVVEELRPHLQIKHKQGQQHDYLGIRITRTTTSAATTTSTTTTISLTPYLSAIAGIGPFRVSTPITIDHGRQIQGGGKEGAMVSGGGRADNKEQTRQQQLPLTQQKQHKHRLKEYQQVLGTLTYAASTARPDLAYAASVLASKIGHVSTHDVQMARRALQYAKSHNNILTTTVEHTTGAAACGYYTTAQLSDLEKGQQFPTAQIVTYVDASFAMDAGRRSRSGIVICVNNMPVYWRSSKQTITALSAAEAEYSAITEGIKHTIHVRDQLDEMMIKHSTPVILTDSMSAIHMANSDKIQERTKHLGIRMQFTRDHVRKQTVELQHVPSGDQVADMLTKPLHKGAFHRLVQKIMHHE</sequence>
<proteinExistence type="predicted"/>
<dbReference type="AlphaFoldDB" id="F2UB83"/>
<accession>F2UB83</accession>
<evidence type="ECO:0000313" key="4">
    <source>
        <dbReference type="Proteomes" id="UP000007799"/>
    </source>
</evidence>
<evidence type="ECO:0000313" key="3">
    <source>
        <dbReference type="EMBL" id="EGD74096.1"/>
    </source>
</evidence>
<dbReference type="InterPro" id="IPR013103">
    <property type="entry name" value="RVT_2"/>
</dbReference>
<gene>
    <name evidence="3" type="ORF">PTSG_12360</name>
</gene>
<dbReference type="EMBL" id="GL832967">
    <property type="protein sequence ID" value="EGD74096.1"/>
    <property type="molecule type" value="Genomic_DNA"/>
</dbReference>
<evidence type="ECO:0000259" key="2">
    <source>
        <dbReference type="Pfam" id="PF07727"/>
    </source>
</evidence>
<dbReference type="Gene3D" id="3.30.420.10">
    <property type="entry name" value="Ribonuclease H-like superfamily/Ribonuclease H"/>
    <property type="match status" value="1"/>
</dbReference>
<dbReference type="KEGG" id="sre:PTSG_12360"/>
<dbReference type="Pfam" id="PF07727">
    <property type="entry name" value="RVT_2"/>
    <property type="match status" value="1"/>
</dbReference>
<keyword evidence="4" id="KW-1185">Reference proteome</keyword>
<dbReference type="STRING" id="946362.F2UB83"/>